<evidence type="ECO:0000313" key="3">
    <source>
        <dbReference type="Proteomes" id="UP000018144"/>
    </source>
</evidence>
<reference evidence="2 3" key="1">
    <citation type="journal article" date="2013" name="PLoS Genet.">
        <title>The genome and development-dependent transcriptomes of Pyronema confluens: a window into fungal evolution.</title>
        <authorList>
            <person name="Traeger S."/>
            <person name="Altegoer F."/>
            <person name="Freitag M."/>
            <person name="Gabaldon T."/>
            <person name="Kempken F."/>
            <person name="Kumar A."/>
            <person name="Marcet-Houben M."/>
            <person name="Poggeler S."/>
            <person name="Stajich J.E."/>
            <person name="Nowrousian M."/>
        </authorList>
    </citation>
    <scope>NUCLEOTIDE SEQUENCE [LARGE SCALE GENOMIC DNA]</scope>
    <source>
        <strain evidence="3">CBS 100304</strain>
        <tissue evidence="2">Vegetative mycelium</tissue>
    </source>
</reference>
<dbReference type="Proteomes" id="UP000018144">
    <property type="component" value="Unassembled WGS sequence"/>
</dbReference>
<feature type="compositionally biased region" description="Basic and acidic residues" evidence="1">
    <location>
        <begin position="7"/>
        <end position="16"/>
    </location>
</feature>
<evidence type="ECO:0000256" key="1">
    <source>
        <dbReference type="SAM" id="MobiDB-lite"/>
    </source>
</evidence>
<dbReference type="AlphaFoldDB" id="U4LE45"/>
<protein>
    <submittedName>
        <fullName evidence="2">Uncharacterized protein</fullName>
    </submittedName>
</protein>
<name>U4LE45_PYROM</name>
<accession>U4LE45</accession>
<organism evidence="2 3">
    <name type="scientific">Pyronema omphalodes (strain CBS 100304)</name>
    <name type="common">Pyronema confluens</name>
    <dbReference type="NCBI Taxonomy" id="1076935"/>
    <lineage>
        <taxon>Eukaryota</taxon>
        <taxon>Fungi</taxon>
        <taxon>Dikarya</taxon>
        <taxon>Ascomycota</taxon>
        <taxon>Pezizomycotina</taxon>
        <taxon>Pezizomycetes</taxon>
        <taxon>Pezizales</taxon>
        <taxon>Pyronemataceae</taxon>
        <taxon>Pyronema</taxon>
    </lineage>
</organism>
<evidence type="ECO:0000313" key="2">
    <source>
        <dbReference type="EMBL" id="CCX30374.1"/>
    </source>
</evidence>
<proteinExistence type="predicted"/>
<feature type="region of interest" description="Disordered" evidence="1">
    <location>
        <begin position="1"/>
        <end position="92"/>
    </location>
</feature>
<feature type="compositionally biased region" description="Basic and acidic residues" evidence="1">
    <location>
        <begin position="75"/>
        <end position="92"/>
    </location>
</feature>
<keyword evidence="3" id="KW-1185">Reference proteome</keyword>
<gene>
    <name evidence="2" type="ORF">PCON_08571</name>
</gene>
<sequence length="92" mass="9785">MSAAPDHVQHPYDKPTHNITPGVPRDQNIEHDPKNTNRAKKVAPMPESCGKSLKDGVHSGGGSAGHRTFGSGKGPLEHENKLSSAEKGKGRQ</sequence>
<dbReference type="EMBL" id="HF935439">
    <property type="protein sequence ID" value="CCX30374.1"/>
    <property type="molecule type" value="Genomic_DNA"/>
</dbReference>